<dbReference type="PROSITE" id="PS50989">
    <property type="entry name" value="COA_CT_CTER"/>
    <property type="match status" value="1"/>
</dbReference>
<protein>
    <submittedName>
        <fullName evidence="5">Acetyl-CoA carboxylase carboxyl transferase subunit beta</fullName>
    </submittedName>
</protein>
<proteinExistence type="predicted"/>
<feature type="compositionally biased region" description="Basic and acidic residues" evidence="2">
    <location>
        <begin position="18"/>
        <end position="27"/>
    </location>
</feature>
<dbReference type="Pfam" id="PF01039">
    <property type="entry name" value="Carboxyl_trans"/>
    <property type="match status" value="1"/>
</dbReference>
<dbReference type="InterPro" id="IPR000438">
    <property type="entry name" value="Acetyl_CoA_COase_Trfase_b_su"/>
</dbReference>
<accession>A0A368VX24</accession>
<evidence type="ECO:0000259" key="4">
    <source>
        <dbReference type="PROSITE" id="PS50989"/>
    </source>
</evidence>
<dbReference type="InterPro" id="IPR011762">
    <property type="entry name" value="COA_CT_N"/>
</dbReference>
<feature type="region of interest" description="Disordered" evidence="2">
    <location>
        <begin position="49"/>
        <end position="71"/>
    </location>
</feature>
<dbReference type="GO" id="GO:2001295">
    <property type="term" value="P:malonyl-CoA biosynthetic process"/>
    <property type="evidence" value="ECO:0007669"/>
    <property type="project" value="TreeGrafter"/>
</dbReference>
<gene>
    <name evidence="5" type="ORF">DFQ14_102168</name>
</gene>
<dbReference type="Gene3D" id="3.90.226.10">
    <property type="entry name" value="2-enoyl-CoA Hydratase, Chain A, domain 1"/>
    <property type="match status" value="2"/>
</dbReference>
<reference evidence="5 6" key="1">
    <citation type="submission" date="2018-07" db="EMBL/GenBank/DDBJ databases">
        <title>Genomic Encyclopedia of Type Strains, Phase III (KMG-III): the genomes of soil and plant-associated and newly described type strains.</title>
        <authorList>
            <person name="Whitman W."/>
        </authorList>
    </citation>
    <scope>NUCLEOTIDE SEQUENCE [LARGE SCALE GENOMIC DNA]</scope>
    <source>
        <strain evidence="5 6">CECT 8575</strain>
    </source>
</reference>
<evidence type="ECO:0000256" key="1">
    <source>
        <dbReference type="ARBA" id="ARBA00022679"/>
    </source>
</evidence>
<dbReference type="InterPro" id="IPR011763">
    <property type="entry name" value="COA_CT_C"/>
</dbReference>
<dbReference type="Proteomes" id="UP000253495">
    <property type="component" value="Unassembled WGS sequence"/>
</dbReference>
<dbReference type="SUPFAM" id="SSF52096">
    <property type="entry name" value="ClpP/crotonase"/>
    <property type="match status" value="2"/>
</dbReference>
<dbReference type="PANTHER" id="PTHR42995:SF5">
    <property type="entry name" value="ACETYL-COENZYME A CARBOXYLASE CARBOXYL TRANSFERASE SUBUNIT BETA, CHLOROPLASTIC"/>
    <property type="match status" value="1"/>
</dbReference>
<dbReference type="GO" id="GO:0016740">
    <property type="term" value="F:transferase activity"/>
    <property type="evidence" value="ECO:0007669"/>
    <property type="project" value="UniProtKB-KW"/>
</dbReference>
<feature type="region of interest" description="Disordered" evidence="2">
    <location>
        <begin position="1"/>
        <end position="27"/>
    </location>
</feature>
<dbReference type="PANTHER" id="PTHR42995">
    <property type="entry name" value="ACETYL-COENZYME A CARBOXYLASE CARBOXYL TRANSFERASE SUBUNIT BETA, CHLOROPLASTIC"/>
    <property type="match status" value="1"/>
</dbReference>
<dbReference type="GO" id="GO:0006633">
    <property type="term" value="P:fatty acid biosynthetic process"/>
    <property type="evidence" value="ECO:0007669"/>
    <property type="project" value="InterPro"/>
</dbReference>
<dbReference type="GO" id="GO:0009317">
    <property type="term" value="C:acetyl-CoA carboxylase complex"/>
    <property type="evidence" value="ECO:0007669"/>
    <property type="project" value="InterPro"/>
</dbReference>
<dbReference type="InterPro" id="IPR034733">
    <property type="entry name" value="AcCoA_carboxyl_beta"/>
</dbReference>
<keyword evidence="1 5" id="KW-0808">Transferase</keyword>
<dbReference type="PROSITE" id="PS50980">
    <property type="entry name" value="COA_CT_NTER"/>
    <property type="match status" value="1"/>
</dbReference>
<dbReference type="GO" id="GO:0003989">
    <property type="term" value="F:acetyl-CoA carboxylase activity"/>
    <property type="evidence" value="ECO:0007669"/>
    <property type="project" value="InterPro"/>
</dbReference>
<evidence type="ECO:0000259" key="3">
    <source>
        <dbReference type="PROSITE" id="PS50980"/>
    </source>
</evidence>
<comment type="caution">
    <text evidence="5">The sequence shown here is derived from an EMBL/GenBank/DDBJ whole genome shotgun (WGS) entry which is preliminary data.</text>
</comment>
<dbReference type="InterPro" id="IPR029045">
    <property type="entry name" value="ClpP/crotonase-like_dom_sf"/>
</dbReference>
<evidence type="ECO:0000256" key="2">
    <source>
        <dbReference type="SAM" id="MobiDB-lite"/>
    </source>
</evidence>
<keyword evidence="6" id="KW-1185">Reference proteome</keyword>
<feature type="domain" description="CoA carboxyltransferase C-terminal" evidence="4">
    <location>
        <begin position="260"/>
        <end position="496"/>
    </location>
</feature>
<organism evidence="5 6">
    <name type="scientific">Halopolyspora algeriensis</name>
    <dbReference type="NCBI Taxonomy" id="1500506"/>
    <lineage>
        <taxon>Bacteria</taxon>
        <taxon>Bacillati</taxon>
        <taxon>Actinomycetota</taxon>
        <taxon>Actinomycetes</taxon>
        <taxon>Actinomycetes incertae sedis</taxon>
        <taxon>Halopolyspora</taxon>
    </lineage>
</organism>
<evidence type="ECO:0000313" key="6">
    <source>
        <dbReference type="Proteomes" id="UP000253495"/>
    </source>
</evidence>
<name>A0A368VX24_9ACTN</name>
<dbReference type="AlphaFoldDB" id="A0A368VX24"/>
<evidence type="ECO:0000313" key="5">
    <source>
        <dbReference type="EMBL" id="RCW45867.1"/>
    </source>
</evidence>
<sequence>MSESLADVGAAVEGTARTADEQDESRSQRWLREVLDAGSFLPWQAPQSVLSDVSDSPGYRQERAGAAQRSGVDESIVTGEGLIGGHRVAVVCSEFSFLAGSIGRDAAGRVLAALQRATTEGLPVIAAPASGGTRMQEGTPAFLRMVSISNAVTKHKAAGLPYLVYLRHPVTGGVLASWGSLGHLTFAEPGALVGFLGPKVYRALTGIDFPRGVQIAENLYEHGIVDAVVTADEFAATVGRFLSLLRQGPGKPDDVATYKSPERPAPEAWHAVESTRLPERPGVVALIRQQAIDVVELSGSGEGNRGGAVVLCLARFGSSACVVVGQDRAAPDEVPLNADSLATARRGMRLAAELGLPLVTVVDTPGAVLSPEAEEAGLAGQIARCLADLGALPVPTLSVLLGQGCGGGALALLPADRVLAAENAWLTPLPPEGASAIVHGTPDRAPELAAEQRIHSIDLLETGAVDRIVPEQPDASREPETFLRRIARAIDVELADMPAHAIQERIDTRMTRWHSVGL</sequence>
<dbReference type="EMBL" id="QPJC01000002">
    <property type="protein sequence ID" value="RCW45867.1"/>
    <property type="molecule type" value="Genomic_DNA"/>
</dbReference>
<feature type="domain" description="CoA carboxyltransferase N-terminal" evidence="3">
    <location>
        <begin position="1"/>
        <end position="260"/>
    </location>
</feature>
<dbReference type="PRINTS" id="PR01070">
    <property type="entry name" value="ACCCTRFRASEB"/>
</dbReference>